<accession>A0A0N7L5M5</accession>
<reference evidence="3" key="1">
    <citation type="submission" date="2014-09" db="EMBL/GenBank/DDBJ databases">
        <authorList>
            <person name="Sharma Rahul"/>
            <person name="Thines Marco"/>
        </authorList>
    </citation>
    <scope>NUCLEOTIDE SEQUENCE [LARGE SCALE GENOMIC DNA]</scope>
</reference>
<dbReference type="RefSeq" id="XP_024578260.1">
    <property type="nucleotide sequence ID" value="XM_024727710.1"/>
</dbReference>
<sequence length="239" mass="27019">MGEGEGTCPPEVGAFLIAVGQLQCPNFSDPTDESRAAALCGGTLAVALLLYSMLPYIGIKNRKRRQSHLKASKDRIHASKDFSTPMTLDRIYRQTWEGSLNEGIEAVGAHQAELRKRQSHTTESARYDSGAELLLVKLPDFNDERGWRDFFDSKIYHEKVHREQQSVTKRVSSIITRCDLTPKGSTFTTRSKLRHTKSTPVFVVPSSKKRYETIKDKIDQAATEAAMDEAQTFYEFWQL</sequence>
<keyword evidence="1" id="KW-0472">Membrane</keyword>
<evidence type="ECO:0000256" key="1">
    <source>
        <dbReference type="SAM" id="Phobius"/>
    </source>
</evidence>
<dbReference type="GeneID" id="36407260"/>
<evidence type="ECO:0000313" key="3">
    <source>
        <dbReference type="Proteomes" id="UP000054928"/>
    </source>
</evidence>
<feature type="transmembrane region" description="Helical" evidence="1">
    <location>
        <begin position="36"/>
        <end position="59"/>
    </location>
</feature>
<dbReference type="Proteomes" id="UP000054928">
    <property type="component" value="Unassembled WGS sequence"/>
</dbReference>
<name>A0A0N7L5M5_PLAHL</name>
<evidence type="ECO:0000313" key="2">
    <source>
        <dbReference type="EMBL" id="CEG41891.1"/>
    </source>
</evidence>
<keyword evidence="3" id="KW-1185">Reference proteome</keyword>
<proteinExistence type="predicted"/>
<dbReference type="OMA" id="ASREMHR"/>
<keyword evidence="1" id="KW-0812">Transmembrane</keyword>
<dbReference type="AlphaFoldDB" id="A0A0N7L5M5"/>
<dbReference type="OrthoDB" id="167847at2759"/>
<dbReference type="EMBL" id="CCYD01000610">
    <property type="protein sequence ID" value="CEG41891.1"/>
    <property type="molecule type" value="Genomic_DNA"/>
</dbReference>
<keyword evidence="1" id="KW-1133">Transmembrane helix</keyword>
<organism evidence="2 3">
    <name type="scientific">Plasmopara halstedii</name>
    <name type="common">Downy mildew of sunflower</name>
    <dbReference type="NCBI Taxonomy" id="4781"/>
    <lineage>
        <taxon>Eukaryota</taxon>
        <taxon>Sar</taxon>
        <taxon>Stramenopiles</taxon>
        <taxon>Oomycota</taxon>
        <taxon>Peronosporomycetes</taxon>
        <taxon>Peronosporales</taxon>
        <taxon>Peronosporaceae</taxon>
        <taxon>Plasmopara</taxon>
    </lineage>
</organism>
<protein>
    <submittedName>
        <fullName evidence="2">Uncharacterized protein</fullName>
    </submittedName>
</protein>